<feature type="chain" id="PRO_5017703772" description="Tannase/feruloyl esterase family alpha/beta hydrolase" evidence="8">
    <location>
        <begin position="38"/>
        <end position="434"/>
    </location>
</feature>
<comment type="caution">
    <text evidence="9">The sequence shown here is derived from an EMBL/GenBank/DDBJ whole genome shotgun (WGS) entry which is preliminary data.</text>
</comment>
<dbReference type="SUPFAM" id="SSF53474">
    <property type="entry name" value="alpha/beta-Hydrolases"/>
    <property type="match status" value="1"/>
</dbReference>
<feature type="non-terminal residue" evidence="9">
    <location>
        <position position="434"/>
    </location>
</feature>
<sequence length="434" mass="46375">MRYYPAKTISGIQRMDIRSVLCNAAILLLLGVNTASASSDEAACEALEQALASATSISLNAKPFLAHTDELPSHCRVRGEAVGKVGFELRLPLQADWNGKFMLAGCGGFCGQLLPDKPGYSNSINEALKQGYAAMAHDSGHQSPSTADTNWARSGDDQAVALWAAEVLPTLVAASDTIISLYYDRAAQRRYFSGCSNGGRLGLVAAQRYPGLFDGIAAGGPILDLSGNAGVQGAWMIQQAWTPEGEPRFTPAHIDRLATHVRNACDHLDGVQDGLIATPERCQPDLAALRCTTNTDAGCLNDDQLQRVAALYRGAHDGEQQLFPGLPAGSEHLWPFWITGREGQPAWGQQASQGFLDIYRGVPAGEHINPATIDVVAEAQAMSNSPLALSANAIDPDLSGLREAGTKLLLWHGWADPLILPQRTISYYESAITE</sequence>
<keyword evidence="3" id="KW-0479">Metal-binding</keyword>
<protein>
    <recommendedName>
        <fullName evidence="11">Tannase/feruloyl esterase family alpha/beta hydrolase</fullName>
    </recommendedName>
</protein>
<dbReference type="GO" id="GO:0052689">
    <property type="term" value="F:carboxylic ester hydrolase activity"/>
    <property type="evidence" value="ECO:0007669"/>
    <property type="project" value="UniProtKB-KW"/>
</dbReference>
<gene>
    <name evidence="9" type="ORF">DCP75_09000</name>
</gene>
<reference evidence="9 10" key="1">
    <citation type="journal article" date="2018" name="Nat. Biotechnol.">
        <title>A standardized bacterial taxonomy based on genome phylogeny substantially revises the tree of life.</title>
        <authorList>
            <person name="Parks D.H."/>
            <person name="Chuvochina M."/>
            <person name="Waite D.W."/>
            <person name="Rinke C."/>
            <person name="Skarshewski A."/>
            <person name="Chaumeil P.A."/>
            <person name="Hugenholtz P."/>
        </authorList>
    </citation>
    <scope>NUCLEOTIDE SEQUENCE [LARGE SCALE GENOMIC DNA]</scope>
    <source>
        <strain evidence="9">UBA9158</strain>
    </source>
</reference>
<keyword evidence="4 8" id="KW-0732">Signal</keyword>
<keyword evidence="6" id="KW-0106">Calcium</keyword>
<dbReference type="PANTHER" id="PTHR33938:SF15">
    <property type="entry name" value="FERULOYL ESTERASE B-RELATED"/>
    <property type="match status" value="1"/>
</dbReference>
<evidence type="ECO:0000256" key="7">
    <source>
        <dbReference type="ARBA" id="ARBA00023157"/>
    </source>
</evidence>
<evidence type="ECO:0000256" key="1">
    <source>
        <dbReference type="ARBA" id="ARBA00006249"/>
    </source>
</evidence>
<organism evidence="9 10">
    <name type="scientific">Haliea salexigens</name>
    <dbReference type="NCBI Taxonomy" id="287487"/>
    <lineage>
        <taxon>Bacteria</taxon>
        <taxon>Pseudomonadati</taxon>
        <taxon>Pseudomonadota</taxon>
        <taxon>Gammaproteobacteria</taxon>
        <taxon>Cellvibrionales</taxon>
        <taxon>Halieaceae</taxon>
        <taxon>Haliea</taxon>
    </lineage>
</organism>
<dbReference type="Gene3D" id="3.40.50.1820">
    <property type="entry name" value="alpha/beta hydrolase"/>
    <property type="match status" value="1"/>
</dbReference>
<keyword evidence="7" id="KW-1015">Disulfide bond</keyword>
<evidence type="ECO:0000313" key="9">
    <source>
        <dbReference type="EMBL" id="HAN27839.1"/>
    </source>
</evidence>
<keyword evidence="2" id="KW-0719">Serine esterase</keyword>
<evidence type="ECO:0000313" key="10">
    <source>
        <dbReference type="Proteomes" id="UP000259273"/>
    </source>
</evidence>
<name>A0A3C1KM86_9GAMM</name>
<dbReference type="AlphaFoldDB" id="A0A3C1KM86"/>
<dbReference type="PANTHER" id="PTHR33938">
    <property type="entry name" value="FERULOYL ESTERASE B-RELATED"/>
    <property type="match status" value="1"/>
</dbReference>
<keyword evidence="5" id="KW-0378">Hydrolase</keyword>
<evidence type="ECO:0000256" key="2">
    <source>
        <dbReference type="ARBA" id="ARBA00022487"/>
    </source>
</evidence>
<evidence type="ECO:0000256" key="3">
    <source>
        <dbReference type="ARBA" id="ARBA00022723"/>
    </source>
</evidence>
<evidence type="ECO:0000256" key="6">
    <source>
        <dbReference type="ARBA" id="ARBA00022837"/>
    </source>
</evidence>
<comment type="similarity">
    <text evidence="1">Belongs to the tannase family.</text>
</comment>
<evidence type="ECO:0000256" key="8">
    <source>
        <dbReference type="SAM" id="SignalP"/>
    </source>
</evidence>
<feature type="signal peptide" evidence="8">
    <location>
        <begin position="1"/>
        <end position="37"/>
    </location>
</feature>
<accession>A0A3C1KM86</accession>
<evidence type="ECO:0008006" key="11">
    <source>
        <dbReference type="Google" id="ProtNLM"/>
    </source>
</evidence>
<dbReference type="InterPro" id="IPR029058">
    <property type="entry name" value="AB_hydrolase_fold"/>
</dbReference>
<dbReference type="GO" id="GO:0046872">
    <property type="term" value="F:metal ion binding"/>
    <property type="evidence" value="ECO:0007669"/>
    <property type="project" value="UniProtKB-KW"/>
</dbReference>
<dbReference type="Pfam" id="PF07519">
    <property type="entry name" value="Tannase"/>
    <property type="match status" value="1"/>
</dbReference>
<proteinExistence type="inferred from homology"/>
<dbReference type="InterPro" id="IPR011118">
    <property type="entry name" value="Tannase/feruloyl_esterase"/>
</dbReference>
<evidence type="ECO:0000256" key="5">
    <source>
        <dbReference type="ARBA" id="ARBA00022801"/>
    </source>
</evidence>
<dbReference type="Proteomes" id="UP000259273">
    <property type="component" value="Unassembled WGS sequence"/>
</dbReference>
<dbReference type="EMBL" id="DMND01000125">
    <property type="protein sequence ID" value="HAN27839.1"/>
    <property type="molecule type" value="Genomic_DNA"/>
</dbReference>
<evidence type="ECO:0000256" key="4">
    <source>
        <dbReference type="ARBA" id="ARBA00022729"/>
    </source>
</evidence>